<evidence type="ECO:0000313" key="7">
    <source>
        <dbReference type="Proteomes" id="UP001348817"/>
    </source>
</evidence>
<dbReference type="RefSeq" id="WP_338394442.1">
    <property type="nucleotide sequence ID" value="NZ_AP025314.1"/>
</dbReference>
<dbReference type="EMBL" id="AP025314">
    <property type="protein sequence ID" value="BDD09228.1"/>
    <property type="molecule type" value="Genomic_DNA"/>
</dbReference>
<evidence type="ECO:0000256" key="1">
    <source>
        <dbReference type="ARBA" id="ARBA00004141"/>
    </source>
</evidence>
<organism evidence="6 7">
    <name type="scientific">Fulvitalea axinellae</name>
    <dbReference type="NCBI Taxonomy" id="1182444"/>
    <lineage>
        <taxon>Bacteria</taxon>
        <taxon>Pseudomonadati</taxon>
        <taxon>Bacteroidota</taxon>
        <taxon>Cytophagia</taxon>
        <taxon>Cytophagales</taxon>
        <taxon>Persicobacteraceae</taxon>
        <taxon>Fulvitalea</taxon>
    </lineage>
</organism>
<feature type="transmembrane region" description="Helical" evidence="5">
    <location>
        <begin position="29"/>
        <end position="51"/>
    </location>
</feature>
<dbReference type="PANTHER" id="PTHR30249">
    <property type="entry name" value="PUTATIVE SEROTONIN TRANSPORTER"/>
    <property type="match status" value="1"/>
</dbReference>
<proteinExistence type="predicted"/>
<protein>
    <submittedName>
        <fullName evidence="6">Membrane protein</fullName>
    </submittedName>
</protein>
<sequence length="237" mass="24904">MTEILHSKIFFVTLTCGVYFLARTLYRKVPFFLFNPVLLSIAGIIAILLSLDISYPEYNEGGSIISFFLGTAVVALAVPLYTQMKEIKKQSKMIFTAVFSACGVAVISVLFIAAVMGATEQVLISLAPKAVTTPIAMSISEKIGGLASLTAVFVMIAGLTGSIFGLPFLKLIRVKSPKAMGMAMGAASHGLGTATVSELGKEYGAYGGLALGLCGVVTALITPFIVELLVPVLQAIL</sequence>
<dbReference type="Pfam" id="PF04172">
    <property type="entry name" value="LrgB"/>
    <property type="match status" value="1"/>
</dbReference>
<feature type="transmembrane region" description="Helical" evidence="5">
    <location>
        <begin position="94"/>
        <end position="116"/>
    </location>
</feature>
<evidence type="ECO:0000313" key="6">
    <source>
        <dbReference type="EMBL" id="BDD09228.1"/>
    </source>
</evidence>
<dbReference type="InterPro" id="IPR007300">
    <property type="entry name" value="CidB/LrgB"/>
</dbReference>
<keyword evidence="7" id="KW-1185">Reference proteome</keyword>
<evidence type="ECO:0000256" key="5">
    <source>
        <dbReference type="SAM" id="Phobius"/>
    </source>
</evidence>
<name>A0AAU9CMI8_9BACT</name>
<keyword evidence="3 5" id="KW-1133">Transmembrane helix</keyword>
<keyword evidence="4 5" id="KW-0472">Membrane</keyword>
<dbReference type="AlphaFoldDB" id="A0AAU9CMI8"/>
<dbReference type="GO" id="GO:0016020">
    <property type="term" value="C:membrane"/>
    <property type="evidence" value="ECO:0007669"/>
    <property type="project" value="UniProtKB-SubCell"/>
</dbReference>
<evidence type="ECO:0000256" key="4">
    <source>
        <dbReference type="ARBA" id="ARBA00023136"/>
    </source>
</evidence>
<evidence type="ECO:0000256" key="3">
    <source>
        <dbReference type="ARBA" id="ARBA00022989"/>
    </source>
</evidence>
<comment type="subcellular location">
    <subcellularLocation>
        <location evidence="1">Membrane</location>
        <topology evidence="1">Multi-pass membrane protein</topology>
    </subcellularLocation>
</comment>
<dbReference type="PANTHER" id="PTHR30249:SF0">
    <property type="entry name" value="PLASTIDAL GLYCOLATE_GLYCERATE TRANSLOCATOR 1, CHLOROPLASTIC"/>
    <property type="match status" value="1"/>
</dbReference>
<feature type="transmembrane region" description="Helical" evidence="5">
    <location>
        <begin position="6"/>
        <end position="22"/>
    </location>
</feature>
<feature type="transmembrane region" description="Helical" evidence="5">
    <location>
        <begin position="146"/>
        <end position="169"/>
    </location>
</feature>
<feature type="transmembrane region" description="Helical" evidence="5">
    <location>
        <begin position="206"/>
        <end position="230"/>
    </location>
</feature>
<feature type="transmembrane region" description="Helical" evidence="5">
    <location>
        <begin position="63"/>
        <end position="82"/>
    </location>
</feature>
<reference evidence="6 7" key="1">
    <citation type="submission" date="2021-12" db="EMBL/GenBank/DDBJ databases">
        <title>Genome sequencing of bacteria with rrn-lacking chromosome and rrn-plasmid.</title>
        <authorList>
            <person name="Anda M."/>
            <person name="Iwasaki W."/>
        </authorList>
    </citation>
    <scope>NUCLEOTIDE SEQUENCE [LARGE SCALE GENOMIC DNA]</scope>
    <source>
        <strain evidence="6 7">DSM 100852</strain>
    </source>
</reference>
<accession>A0AAU9CMI8</accession>
<dbReference type="KEGG" id="fax:FUAX_16600"/>
<evidence type="ECO:0000256" key="2">
    <source>
        <dbReference type="ARBA" id="ARBA00022692"/>
    </source>
</evidence>
<gene>
    <name evidence="6" type="ORF">FUAX_16600</name>
</gene>
<keyword evidence="2 5" id="KW-0812">Transmembrane</keyword>
<dbReference type="Proteomes" id="UP001348817">
    <property type="component" value="Chromosome"/>
</dbReference>